<dbReference type="InterPro" id="IPR058924">
    <property type="entry name" value="AGPR_dimerisation_dom"/>
</dbReference>
<evidence type="ECO:0000256" key="3">
    <source>
        <dbReference type="ARBA" id="ARBA00022857"/>
    </source>
</evidence>
<feature type="active site" evidence="5">
    <location>
        <position position="145"/>
    </location>
</feature>
<dbReference type="EC" id="1.2.1.38" evidence="5"/>
<name>A0A8J3JWT8_9ACTN</name>
<evidence type="ECO:0000259" key="6">
    <source>
        <dbReference type="SMART" id="SM00859"/>
    </source>
</evidence>
<evidence type="ECO:0000256" key="1">
    <source>
        <dbReference type="ARBA" id="ARBA00022571"/>
    </source>
</evidence>
<dbReference type="GO" id="GO:0005737">
    <property type="term" value="C:cytoplasm"/>
    <property type="evidence" value="ECO:0007669"/>
    <property type="project" value="UniProtKB-SubCell"/>
</dbReference>
<dbReference type="GO" id="GO:0070401">
    <property type="term" value="F:NADP+ binding"/>
    <property type="evidence" value="ECO:0007669"/>
    <property type="project" value="InterPro"/>
</dbReference>
<dbReference type="SMART" id="SM00859">
    <property type="entry name" value="Semialdhyde_dh"/>
    <property type="match status" value="1"/>
</dbReference>
<dbReference type="Gene3D" id="3.30.360.10">
    <property type="entry name" value="Dihydrodipicolinate Reductase, domain 2"/>
    <property type="match status" value="1"/>
</dbReference>
<dbReference type="NCBIfam" id="TIGR01850">
    <property type="entry name" value="argC"/>
    <property type="match status" value="1"/>
</dbReference>
<dbReference type="GO" id="GO:0006526">
    <property type="term" value="P:L-arginine biosynthetic process"/>
    <property type="evidence" value="ECO:0007669"/>
    <property type="project" value="UniProtKB-UniRule"/>
</dbReference>
<keyword evidence="2 5" id="KW-0028">Amino-acid biosynthesis</keyword>
<dbReference type="InterPro" id="IPR000534">
    <property type="entry name" value="Semialdehyde_DH_NAD-bd"/>
</dbReference>
<comment type="caution">
    <text evidence="7">The sequence shown here is derived from an EMBL/GenBank/DDBJ whole genome shotgun (WGS) entry which is preliminary data.</text>
</comment>
<dbReference type="InterPro" id="IPR000706">
    <property type="entry name" value="AGPR_type-1"/>
</dbReference>
<dbReference type="InterPro" id="IPR050085">
    <property type="entry name" value="AGPR"/>
</dbReference>
<reference evidence="7 8" key="1">
    <citation type="submission" date="2021-01" db="EMBL/GenBank/DDBJ databases">
        <title>Whole genome shotgun sequence of Catellatospora bangladeshensis NBRC 107357.</title>
        <authorList>
            <person name="Komaki H."/>
            <person name="Tamura T."/>
        </authorList>
    </citation>
    <scope>NUCLEOTIDE SEQUENCE [LARGE SCALE GENOMIC DNA]</scope>
    <source>
        <strain evidence="7 8">NBRC 107357</strain>
    </source>
</reference>
<evidence type="ECO:0000313" key="8">
    <source>
        <dbReference type="Proteomes" id="UP000601223"/>
    </source>
</evidence>
<evidence type="ECO:0000313" key="7">
    <source>
        <dbReference type="EMBL" id="GIF86478.1"/>
    </source>
</evidence>
<comment type="similarity">
    <text evidence="5">Belongs to the NAGSA dehydrogenase family. Type 1 subfamily.</text>
</comment>
<dbReference type="AlphaFoldDB" id="A0A8J3JWT8"/>
<dbReference type="PANTHER" id="PTHR32338:SF10">
    <property type="entry name" value="N-ACETYL-GAMMA-GLUTAMYL-PHOSPHATE REDUCTASE, CHLOROPLASTIC-RELATED"/>
    <property type="match status" value="1"/>
</dbReference>
<feature type="domain" description="Semialdehyde dehydrogenase NAD-binding" evidence="6">
    <location>
        <begin position="4"/>
        <end position="135"/>
    </location>
</feature>
<dbReference type="Gene3D" id="3.40.50.720">
    <property type="entry name" value="NAD(P)-binding Rossmann-like Domain"/>
    <property type="match status" value="1"/>
</dbReference>
<dbReference type="UniPathway" id="UPA00068">
    <property type="reaction ID" value="UER00108"/>
</dbReference>
<dbReference type="Proteomes" id="UP000601223">
    <property type="component" value="Unassembled WGS sequence"/>
</dbReference>
<keyword evidence="5" id="KW-0963">Cytoplasm</keyword>
<dbReference type="PANTHER" id="PTHR32338">
    <property type="entry name" value="N-ACETYL-GAMMA-GLUTAMYL-PHOSPHATE REDUCTASE, CHLOROPLASTIC-RELATED-RELATED"/>
    <property type="match status" value="1"/>
</dbReference>
<dbReference type="CDD" id="cd23934">
    <property type="entry name" value="AGPR_1_C"/>
    <property type="match status" value="1"/>
</dbReference>
<protein>
    <recommendedName>
        <fullName evidence="5">N-acetyl-gamma-glutamyl-phosphate reductase</fullName>
        <shortName evidence="5">AGPR</shortName>
        <ecNumber evidence="5">1.2.1.38</ecNumber>
    </recommendedName>
    <alternativeName>
        <fullName evidence="5">N-acetyl-glutamate semialdehyde dehydrogenase</fullName>
        <shortName evidence="5">NAGSA dehydrogenase</shortName>
    </alternativeName>
</protein>
<dbReference type="CDD" id="cd24148">
    <property type="entry name" value="AGPR_1_actinobacAGPR_like"/>
    <property type="match status" value="1"/>
</dbReference>
<dbReference type="EMBL" id="BONF01000074">
    <property type="protein sequence ID" value="GIF86478.1"/>
    <property type="molecule type" value="Genomic_DNA"/>
</dbReference>
<comment type="pathway">
    <text evidence="5">Amino-acid biosynthesis; L-arginine biosynthesis; N(2)-acetyl-L-ornithine from L-glutamate: step 3/4.</text>
</comment>
<comment type="subcellular location">
    <subcellularLocation>
        <location evidence="5">Cytoplasm</location>
    </subcellularLocation>
</comment>
<proteinExistence type="inferred from homology"/>
<comment type="function">
    <text evidence="5">Catalyzes the NADPH-dependent reduction of N-acetyl-5-glutamyl phosphate to yield N-acetyl-L-glutamate 5-semialdehyde.</text>
</comment>
<gene>
    <name evidence="5 7" type="primary">argC</name>
    <name evidence="7" type="ORF">Cba03nite_78270</name>
</gene>
<dbReference type="HAMAP" id="MF_00150">
    <property type="entry name" value="ArgC_type1"/>
    <property type="match status" value="1"/>
</dbReference>
<keyword evidence="1 5" id="KW-0055">Arginine biosynthesis</keyword>
<dbReference type="GO" id="GO:0051287">
    <property type="term" value="F:NAD binding"/>
    <property type="evidence" value="ECO:0007669"/>
    <property type="project" value="InterPro"/>
</dbReference>
<keyword evidence="8" id="KW-1185">Reference proteome</keyword>
<organism evidence="7 8">
    <name type="scientific">Catellatospora bangladeshensis</name>
    <dbReference type="NCBI Taxonomy" id="310355"/>
    <lineage>
        <taxon>Bacteria</taxon>
        <taxon>Bacillati</taxon>
        <taxon>Actinomycetota</taxon>
        <taxon>Actinomycetes</taxon>
        <taxon>Micromonosporales</taxon>
        <taxon>Micromonosporaceae</taxon>
        <taxon>Catellatospora</taxon>
    </lineage>
</organism>
<sequence length="337" mass="34028">MGIRIGVAGASGYAGGELLRLIAGHPEFDLVVATAHSQAGKPVAAVHPHLTGLDLTLGETSPDAFADADLVFLALPHGESAALAATLPASAKVVDLGADHRLRDGAAWTRYYGGEHAGAWTYGLPELPGQRELIAKSGRVAATGCYAVATTLALAPLLHSGLAEPADVVVVAASGTSGAGKSAKLHLLGSEVMGDLSPYKVGAHQHVPEIKQATGATGLSFTPVLAPMPRGILATVTARPTNCDITAGVVRAVLADAYGDEPLVHLLPEGAWPHTAAVLGSASAHLQATVDVDSGRIIVVSAIDNLGKGAAAQAVQCANIMFDLPETSGLSVYGVAP</sequence>
<comment type="catalytic activity">
    <reaction evidence="5">
        <text>N-acetyl-L-glutamate 5-semialdehyde + phosphate + NADP(+) = N-acetyl-L-glutamyl 5-phosphate + NADPH + H(+)</text>
        <dbReference type="Rhea" id="RHEA:21588"/>
        <dbReference type="ChEBI" id="CHEBI:15378"/>
        <dbReference type="ChEBI" id="CHEBI:29123"/>
        <dbReference type="ChEBI" id="CHEBI:43474"/>
        <dbReference type="ChEBI" id="CHEBI:57783"/>
        <dbReference type="ChEBI" id="CHEBI:57936"/>
        <dbReference type="ChEBI" id="CHEBI:58349"/>
        <dbReference type="EC" id="1.2.1.38"/>
    </reaction>
</comment>
<dbReference type="Pfam" id="PF22698">
    <property type="entry name" value="Semialdhyde_dhC_1"/>
    <property type="match status" value="1"/>
</dbReference>
<dbReference type="RefSeq" id="WP_203757515.1">
    <property type="nucleotide sequence ID" value="NZ_BONF01000074.1"/>
</dbReference>
<evidence type="ECO:0000256" key="2">
    <source>
        <dbReference type="ARBA" id="ARBA00022605"/>
    </source>
</evidence>
<dbReference type="Pfam" id="PF01118">
    <property type="entry name" value="Semialdhyde_dh"/>
    <property type="match status" value="1"/>
</dbReference>
<keyword evidence="3 5" id="KW-0521">NADP</keyword>
<evidence type="ECO:0000256" key="5">
    <source>
        <dbReference type="HAMAP-Rule" id="MF_00150"/>
    </source>
</evidence>
<keyword evidence="4 5" id="KW-0560">Oxidoreductase</keyword>
<dbReference type="GO" id="GO:0003942">
    <property type="term" value="F:N-acetyl-gamma-glutamyl-phosphate reductase activity"/>
    <property type="evidence" value="ECO:0007669"/>
    <property type="project" value="UniProtKB-UniRule"/>
</dbReference>
<dbReference type="SUPFAM" id="SSF55347">
    <property type="entry name" value="Glyceraldehyde-3-phosphate dehydrogenase-like, C-terminal domain"/>
    <property type="match status" value="1"/>
</dbReference>
<evidence type="ECO:0000256" key="4">
    <source>
        <dbReference type="ARBA" id="ARBA00023002"/>
    </source>
</evidence>
<dbReference type="SUPFAM" id="SSF51735">
    <property type="entry name" value="NAD(P)-binding Rossmann-fold domains"/>
    <property type="match status" value="1"/>
</dbReference>
<dbReference type="InterPro" id="IPR036291">
    <property type="entry name" value="NAD(P)-bd_dom_sf"/>
</dbReference>
<accession>A0A8J3JWT8</accession>